<dbReference type="EnsemblPlants" id="AES74475">
    <property type="protein sequence ID" value="AES74475"/>
    <property type="gene ID" value="MTR_6g006710"/>
</dbReference>
<keyword evidence="10" id="KW-1185">Reference proteome</keyword>
<reference evidence="8 10" key="1">
    <citation type="journal article" date="2011" name="Nature">
        <title>The Medicago genome provides insight into the evolution of rhizobial symbioses.</title>
        <authorList>
            <person name="Young N.D."/>
            <person name="Debelle F."/>
            <person name="Oldroyd G.E."/>
            <person name="Geurts R."/>
            <person name="Cannon S.B."/>
            <person name="Udvardi M.K."/>
            <person name="Benedito V.A."/>
            <person name="Mayer K.F."/>
            <person name="Gouzy J."/>
            <person name="Schoof H."/>
            <person name="Van de Peer Y."/>
            <person name="Proost S."/>
            <person name="Cook D.R."/>
            <person name="Meyers B.C."/>
            <person name="Spannagl M."/>
            <person name="Cheung F."/>
            <person name="De Mita S."/>
            <person name="Krishnakumar V."/>
            <person name="Gundlach H."/>
            <person name="Zhou S."/>
            <person name="Mudge J."/>
            <person name="Bharti A.K."/>
            <person name="Murray J.D."/>
            <person name="Naoumkina M.A."/>
            <person name="Rosen B."/>
            <person name="Silverstein K.A."/>
            <person name="Tang H."/>
            <person name="Rombauts S."/>
            <person name="Zhao P.X."/>
            <person name="Zhou P."/>
            <person name="Barbe V."/>
            <person name="Bardou P."/>
            <person name="Bechner M."/>
            <person name="Bellec A."/>
            <person name="Berger A."/>
            <person name="Berges H."/>
            <person name="Bidwell S."/>
            <person name="Bisseling T."/>
            <person name="Choisne N."/>
            <person name="Couloux A."/>
            <person name="Denny R."/>
            <person name="Deshpande S."/>
            <person name="Dai X."/>
            <person name="Doyle J.J."/>
            <person name="Dudez A.M."/>
            <person name="Farmer A.D."/>
            <person name="Fouteau S."/>
            <person name="Franken C."/>
            <person name="Gibelin C."/>
            <person name="Gish J."/>
            <person name="Goldstein S."/>
            <person name="Gonzalez A.J."/>
            <person name="Green P.J."/>
            <person name="Hallab A."/>
            <person name="Hartog M."/>
            <person name="Hua A."/>
            <person name="Humphray S.J."/>
            <person name="Jeong D.H."/>
            <person name="Jing Y."/>
            <person name="Jocker A."/>
            <person name="Kenton S.M."/>
            <person name="Kim D.J."/>
            <person name="Klee K."/>
            <person name="Lai H."/>
            <person name="Lang C."/>
            <person name="Lin S."/>
            <person name="Macmil S.L."/>
            <person name="Magdelenat G."/>
            <person name="Matthews L."/>
            <person name="McCorrison J."/>
            <person name="Monaghan E.L."/>
            <person name="Mun J.H."/>
            <person name="Najar F.Z."/>
            <person name="Nicholson C."/>
            <person name="Noirot C."/>
            <person name="O'Bleness M."/>
            <person name="Paule C.R."/>
            <person name="Poulain J."/>
            <person name="Prion F."/>
            <person name="Qin B."/>
            <person name="Qu C."/>
            <person name="Retzel E.F."/>
            <person name="Riddle C."/>
            <person name="Sallet E."/>
            <person name="Samain S."/>
            <person name="Samson N."/>
            <person name="Sanders I."/>
            <person name="Saurat O."/>
            <person name="Scarpelli C."/>
            <person name="Schiex T."/>
            <person name="Segurens B."/>
            <person name="Severin A.J."/>
            <person name="Sherrier D.J."/>
            <person name="Shi R."/>
            <person name="Sims S."/>
            <person name="Singer S.R."/>
            <person name="Sinharoy S."/>
            <person name="Sterck L."/>
            <person name="Viollet A."/>
            <person name="Wang B.B."/>
            <person name="Wang K."/>
            <person name="Wang M."/>
            <person name="Wang X."/>
            <person name="Warfsmann J."/>
            <person name="Weissenbach J."/>
            <person name="White D.D."/>
            <person name="White J.D."/>
            <person name="Wiley G.B."/>
            <person name="Wincker P."/>
            <person name="Xing Y."/>
            <person name="Yang L."/>
            <person name="Yao Z."/>
            <person name="Ying F."/>
            <person name="Zhai J."/>
            <person name="Zhou L."/>
            <person name="Zuber A."/>
            <person name="Denarie J."/>
            <person name="Dixon R.A."/>
            <person name="May G.D."/>
            <person name="Schwartz D.C."/>
            <person name="Rogers J."/>
            <person name="Quetier F."/>
            <person name="Town C.D."/>
            <person name="Roe B.A."/>
        </authorList>
    </citation>
    <scope>NUCLEOTIDE SEQUENCE [LARGE SCALE GENOMIC DNA]</scope>
    <source>
        <strain evidence="8">A17</strain>
        <strain evidence="9 10">cv. Jemalong A17</strain>
    </source>
</reference>
<gene>
    <name evidence="8" type="ordered locus">MTR_6g006710</name>
</gene>
<dbReference type="GO" id="GO:0046872">
    <property type="term" value="F:metal ion binding"/>
    <property type="evidence" value="ECO:0007669"/>
    <property type="project" value="UniProtKB-KW"/>
</dbReference>
<feature type="domain" description="Peptidase M48" evidence="7">
    <location>
        <begin position="170"/>
        <end position="209"/>
    </location>
</feature>
<dbReference type="PANTHER" id="PTHR22726:SF1">
    <property type="entry name" value="METALLOENDOPEPTIDASE OMA1, MITOCHONDRIAL"/>
    <property type="match status" value="1"/>
</dbReference>
<name>G7KI74_MEDTR</name>
<dbReference type="eggNOG" id="KOG2661">
    <property type="taxonomic scope" value="Eukaryota"/>
</dbReference>
<reference evidence="8 10" key="2">
    <citation type="journal article" date="2014" name="BMC Genomics">
        <title>An improved genome release (version Mt4.0) for the model legume Medicago truncatula.</title>
        <authorList>
            <person name="Tang H."/>
            <person name="Krishnakumar V."/>
            <person name="Bidwell S."/>
            <person name="Rosen B."/>
            <person name="Chan A."/>
            <person name="Zhou S."/>
            <person name="Gentzbittel L."/>
            <person name="Childs K.L."/>
            <person name="Yandell M."/>
            <person name="Gundlach H."/>
            <person name="Mayer K.F."/>
            <person name="Schwartz D.C."/>
            <person name="Town C.D."/>
        </authorList>
    </citation>
    <scope>GENOME REANNOTATION</scope>
    <source>
        <strain evidence="9 10">cv. Jemalong A17</strain>
    </source>
</reference>
<proteinExistence type="inferred from homology"/>
<dbReference type="PaxDb" id="3880-AES74475"/>
<dbReference type="PANTHER" id="PTHR22726">
    <property type="entry name" value="METALLOENDOPEPTIDASE OMA1"/>
    <property type="match status" value="1"/>
</dbReference>
<dbReference type="GO" id="GO:0004222">
    <property type="term" value="F:metalloendopeptidase activity"/>
    <property type="evidence" value="ECO:0000318"/>
    <property type="project" value="GO_Central"/>
</dbReference>
<reference evidence="9" key="3">
    <citation type="submission" date="2015-04" db="UniProtKB">
        <authorList>
            <consortium name="EnsemblPlants"/>
        </authorList>
    </citation>
    <scope>IDENTIFICATION</scope>
    <source>
        <strain evidence="9">cv. Jemalong A17</strain>
    </source>
</reference>
<evidence type="ECO:0000313" key="8">
    <source>
        <dbReference type="EMBL" id="AES74475.2"/>
    </source>
</evidence>
<accession>A0A0C3VSX7</accession>
<evidence type="ECO:0000256" key="6">
    <source>
        <dbReference type="RuleBase" id="RU003983"/>
    </source>
</evidence>
<evidence type="ECO:0000256" key="3">
    <source>
        <dbReference type="ARBA" id="ARBA00022801"/>
    </source>
</evidence>
<dbReference type="AlphaFoldDB" id="G7KI74"/>
<evidence type="ECO:0000256" key="1">
    <source>
        <dbReference type="ARBA" id="ARBA00022670"/>
    </source>
</evidence>
<dbReference type="HOGENOM" id="CLU_947868_0_0_1"/>
<dbReference type="GO" id="GO:0051603">
    <property type="term" value="P:proteolysis involved in protein catabolic process"/>
    <property type="evidence" value="ECO:0000318"/>
    <property type="project" value="GO_Central"/>
</dbReference>
<keyword evidence="1 6" id="KW-0645">Protease</keyword>
<comment type="similarity">
    <text evidence="6">Belongs to the peptidase M48 family.</text>
</comment>
<dbReference type="InterPro" id="IPR001915">
    <property type="entry name" value="Peptidase_M48"/>
</dbReference>
<dbReference type="EMBL" id="CM001222">
    <property type="protein sequence ID" value="AES74475.2"/>
    <property type="molecule type" value="Genomic_DNA"/>
</dbReference>
<dbReference type="Pfam" id="PF01435">
    <property type="entry name" value="Peptidase_M48"/>
    <property type="match status" value="1"/>
</dbReference>
<protein>
    <submittedName>
        <fullName evidence="8">M48 family peptidase</fullName>
    </submittedName>
</protein>
<keyword evidence="2" id="KW-0479">Metal-binding</keyword>
<accession>G7KI74</accession>
<evidence type="ECO:0000256" key="4">
    <source>
        <dbReference type="ARBA" id="ARBA00022833"/>
    </source>
</evidence>
<dbReference type="Proteomes" id="UP000002051">
    <property type="component" value="Chromosome 6"/>
</dbReference>
<organism evidence="8 10">
    <name type="scientific">Medicago truncatula</name>
    <name type="common">Barrel medic</name>
    <name type="synonym">Medicago tribuloides</name>
    <dbReference type="NCBI Taxonomy" id="3880"/>
    <lineage>
        <taxon>Eukaryota</taxon>
        <taxon>Viridiplantae</taxon>
        <taxon>Streptophyta</taxon>
        <taxon>Embryophyta</taxon>
        <taxon>Tracheophyta</taxon>
        <taxon>Spermatophyta</taxon>
        <taxon>Magnoliopsida</taxon>
        <taxon>eudicotyledons</taxon>
        <taxon>Gunneridae</taxon>
        <taxon>Pentapetalae</taxon>
        <taxon>rosids</taxon>
        <taxon>fabids</taxon>
        <taxon>Fabales</taxon>
        <taxon>Fabaceae</taxon>
        <taxon>Papilionoideae</taxon>
        <taxon>50 kb inversion clade</taxon>
        <taxon>NPAAA clade</taxon>
        <taxon>Hologalegina</taxon>
        <taxon>IRL clade</taxon>
        <taxon>Trifolieae</taxon>
        <taxon>Medicago</taxon>
    </lineage>
</organism>
<dbReference type="GO" id="GO:0016020">
    <property type="term" value="C:membrane"/>
    <property type="evidence" value="ECO:0000318"/>
    <property type="project" value="GO_Central"/>
</dbReference>
<sequence>MAIETESKTQTNGLAVRAVSVEVEDAVAVEVESNYHCSILTLTLFSTLLSPQEPHKDSLPFQIAASTERISGQREFEEWKQLFQGLTLASTHSHSVRVTRITKNIVGAMHSEINKLRSISDDISQYGFWHRVWLRMTRKLPPSLSHLDGLNWEVLIVTGVPVTSFPSLVCPGGKIIASTTFIELHPTDVELATMLAHEIAHIMAHHGCERRFEYEADYIGLLLMAAAGYDPQQAPKYYEKMAKLDAPVKYPVLASFPCSHPPGRERAKAVARPEIMKEALLLYYDVRVSHWVE</sequence>
<comment type="cofactor">
    <cofactor evidence="6">
        <name>Zn(2+)</name>
        <dbReference type="ChEBI" id="CHEBI:29105"/>
    </cofactor>
    <text evidence="6">Binds 1 zinc ion per subunit.</text>
</comment>
<keyword evidence="3 6" id="KW-0378">Hydrolase</keyword>
<evidence type="ECO:0000256" key="5">
    <source>
        <dbReference type="ARBA" id="ARBA00023049"/>
    </source>
</evidence>
<dbReference type="InterPro" id="IPR051156">
    <property type="entry name" value="Mito/Outer_Membr_Metalloprot"/>
</dbReference>
<evidence type="ECO:0000313" key="9">
    <source>
        <dbReference type="EnsemblPlants" id="AES74475"/>
    </source>
</evidence>
<evidence type="ECO:0000313" key="10">
    <source>
        <dbReference type="Proteomes" id="UP000002051"/>
    </source>
</evidence>
<keyword evidence="4 6" id="KW-0862">Zinc</keyword>
<evidence type="ECO:0000256" key="2">
    <source>
        <dbReference type="ARBA" id="ARBA00022723"/>
    </source>
</evidence>
<keyword evidence="5 6" id="KW-0482">Metalloprotease</keyword>
<evidence type="ECO:0000259" key="7">
    <source>
        <dbReference type="Pfam" id="PF01435"/>
    </source>
</evidence>